<accession>A0A4U0NWS2</accession>
<keyword evidence="1" id="KW-0808">Transferase</keyword>
<dbReference type="EMBL" id="SUMB01000001">
    <property type="protein sequence ID" value="TJZ59227.1"/>
    <property type="molecule type" value="Genomic_DNA"/>
</dbReference>
<dbReference type="PANTHER" id="PTHR35526:SF3">
    <property type="entry name" value="ANTI-SIGMA-F FACTOR RSBW"/>
    <property type="match status" value="1"/>
</dbReference>
<dbReference type="CDD" id="cd16936">
    <property type="entry name" value="HATPase_RsbW-like"/>
    <property type="match status" value="1"/>
</dbReference>
<organism evidence="4 5">
    <name type="scientific">Streptomyces piniterrae</name>
    <dbReference type="NCBI Taxonomy" id="2571125"/>
    <lineage>
        <taxon>Bacteria</taxon>
        <taxon>Bacillati</taxon>
        <taxon>Actinomycetota</taxon>
        <taxon>Actinomycetes</taxon>
        <taxon>Kitasatosporales</taxon>
        <taxon>Streptomycetaceae</taxon>
        <taxon>Streptomyces</taxon>
    </lineage>
</organism>
<dbReference type="PANTHER" id="PTHR35526">
    <property type="entry name" value="ANTI-SIGMA-F FACTOR RSBW-RELATED"/>
    <property type="match status" value="1"/>
</dbReference>
<dbReference type="AlphaFoldDB" id="A0A4U0NWS2"/>
<proteinExistence type="predicted"/>
<dbReference type="GO" id="GO:0004674">
    <property type="term" value="F:protein serine/threonine kinase activity"/>
    <property type="evidence" value="ECO:0007669"/>
    <property type="project" value="UniProtKB-KW"/>
</dbReference>
<dbReference type="Proteomes" id="UP000308697">
    <property type="component" value="Unassembled WGS sequence"/>
</dbReference>
<feature type="compositionally biased region" description="Low complexity" evidence="2">
    <location>
        <begin position="112"/>
        <end position="130"/>
    </location>
</feature>
<dbReference type="OrthoDB" id="5184679at2"/>
<feature type="region of interest" description="Disordered" evidence="2">
    <location>
        <begin position="86"/>
        <end position="136"/>
    </location>
</feature>
<keyword evidence="1" id="KW-0418">Kinase</keyword>
<name>A0A4U0NWS2_9ACTN</name>
<dbReference type="InterPro" id="IPR003594">
    <property type="entry name" value="HATPase_dom"/>
</dbReference>
<dbReference type="InterPro" id="IPR050267">
    <property type="entry name" value="Anti-sigma-factor_SerPK"/>
</dbReference>
<evidence type="ECO:0000256" key="1">
    <source>
        <dbReference type="ARBA" id="ARBA00022527"/>
    </source>
</evidence>
<reference evidence="4 5" key="1">
    <citation type="submission" date="2019-04" db="EMBL/GenBank/DDBJ databases">
        <title>Streptomyces piniterrae sp. nov., a heliquinomycin-producing actinomycete isolated from rhizosphere soil of Pinus yunnanensis.</title>
        <authorList>
            <person name="Zhuang X."/>
            <person name="Zhao J."/>
        </authorList>
    </citation>
    <scope>NUCLEOTIDE SEQUENCE [LARGE SCALE GENOMIC DNA]</scope>
    <source>
        <strain evidence="5">jys28</strain>
    </source>
</reference>
<dbReference type="Pfam" id="PF13581">
    <property type="entry name" value="HATPase_c_2"/>
    <property type="match status" value="1"/>
</dbReference>
<gene>
    <name evidence="4" type="ORF">FCH28_03810</name>
</gene>
<feature type="domain" description="Histidine kinase/HSP90-like ATPase" evidence="3">
    <location>
        <begin position="168"/>
        <end position="269"/>
    </location>
</feature>
<feature type="region of interest" description="Disordered" evidence="2">
    <location>
        <begin position="1"/>
        <end position="57"/>
    </location>
</feature>
<sequence>MPAPPHPNCPHRCAPCSPTPSRTPPVTASPGHRRPPAWTPHRPTASTPSPTRSSGTPSWTPGAPPCCCPSASSCCAACSAESCPPETAGRRHPPAAGATPDAQDTAPPDVLAAVRAPQAPDQPPAAAEPRPTARRSMEEAAMYCSERPRHLGTVDSTTTWHLTANDISAGVARRHVRSFVRERRCDALAEDCALITSELVANAVRHGAGPVRLTLRHVVHDDGSEAVQLFVGDHGTGGACLPPRFRERSGTSLGVSGRGLTIVDALATTWGSTRIAGAHVMWATLRVDDRPYAPTPAGRRPRRPARRT</sequence>
<dbReference type="InterPro" id="IPR036890">
    <property type="entry name" value="HATPase_C_sf"/>
</dbReference>
<keyword evidence="1" id="KW-0723">Serine/threonine-protein kinase</keyword>
<keyword evidence="5" id="KW-1185">Reference proteome</keyword>
<evidence type="ECO:0000313" key="5">
    <source>
        <dbReference type="Proteomes" id="UP000308697"/>
    </source>
</evidence>
<evidence type="ECO:0000256" key="2">
    <source>
        <dbReference type="SAM" id="MobiDB-lite"/>
    </source>
</evidence>
<comment type="caution">
    <text evidence="4">The sequence shown here is derived from an EMBL/GenBank/DDBJ whole genome shotgun (WGS) entry which is preliminary data.</text>
</comment>
<evidence type="ECO:0000313" key="4">
    <source>
        <dbReference type="EMBL" id="TJZ59227.1"/>
    </source>
</evidence>
<evidence type="ECO:0000259" key="3">
    <source>
        <dbReference type="Pfam" id="PF13581"/>
    </source>
</evidence>
<protein>
    <recommendedName>
        <fullName evidence="3">Histidine kinase/HSP90-like ATPase domain-containing protein</fullName>
    </recommendedName>
</protein>
<dbReference type="SUPFAM" id="SSF55874">
    <property type="entry name" value="ATPase domain of HSP90 chaperone/DNA topoisomerase II/histidine kinase"/>
    <property type="match status" value="1"/>
</dbReference>
<dbReference type="Gene3D" id="3.30.565.10">
    <property type="entry name" value="Histidine kinase-like ATPase, C-terminal domain"/>
    <property type="match status" value="1"/>
</dbReference>
<feature type="compositionally biased region" description="Low complexity" evidence="2">
    <location>
        <begin position="39"/>
        <end position="57"/>
    </location>
</feature>